<dbReference type="PROSITE" id="PS50011">
    <property type="entry name" value="PROTEIN_KINASE_DOM"/>
    <property type="match status" value="1"/>
</dbReference>
<dbReference type="Gene3D" id="1.10.510.10">
    <property type="entry name" value="Transferase(Phosphotransferase) domain 1"/>
    <property type="match status" value="1"/>
</dbReference>
<feature type="compositionally biased region" description="Basic and acidic residues" evidence="7">
    <location>
        <begin position="337"/>
        <end position="348"/>
    </location>
</feature>
<dbReference type="CDD" id="cd14014">
    <property type="entry name" value="STKc_PknB_like"/>
    <property type="match status" value="1"/>
</dbReference>
<accession>A0A7W3LTZ4</accession>
<dbReference type="PROSITE" id="PS00108">
    <property type="entry name" value="PROTEIN_KINASE_ST"/>
    <property type="match status" value="1"/>
</dbReference>
<dbReference type="SMART" id="SM00220">
    <property type="entry name" value="S_TKc"/>
    <property type="match status" value="1"/>
</dbReference>
<name>A0A7W3LTZ4_ACTNM</name>
<evidence type="ECO:0000256" key="4">
    <source>
        <dbReference type="ARBA" id="ARBA00022741"/>
    </source>
</evidence>
<keyword evidence="3" id="KW-0808">Transferase</keyword>
<reference evidence="9 10" key="1">
    <citation type="submission" date="2020-08" db="EMBL/GenBank/DDBJ databases">
        <title>Genomic Encyclopedia of Type Strains, Phase IV (KMG-IV): sequencing the most valuable type-strain genomes for metagenomic binning, comparative biology and taxonomic classification.</title>
        <authorList>
            <person name="Goeker M."/>
        </authorList>
    </citation>
    <scope>NUCLEOTIDE SEQUENCE [LARGE SCALE GENOMIC DNA]</scope>
    <source>
        <strain evidence="9 10">DSM 44197</strain>
    </source>
</reference>
<evidence type="ECO:0000256" key="5">
    <source>
        <dbReference type="ARBA" id="ARBA00022777"/>
    </source>
</evidence>
<keyword evidence="6" id="KW-0067">ATP-binding</keyword>
<dbReference type="Pfam" id="PF00069">
    <property type="entry name" value="Pkinase"/>
    <property type="match status" value="1"/>
</dbReference>
<protein>
    <recommendedName>
        <fullName evidence="1">non-specific serine/threonine protein kinase</fullName>
        <ecNumber evidence="1">2.7.11.1</ecNumber>
    </recommendedName>
</protein>
<evidence type="ECO:0000256" key="1">
    <source>
        <dbReference type="ARBA" id="ARBA00012513"/>
    </source>
</evidence>
<proteinExistence type="predicted"/>
<feature type="compositionally biased region" description="Polar residues" evidence="7">
    <location>
        <begin position="356"/>
        <end position="366"/>
    </location>
</feature>
<evidence type="ECO:0000256" key="6">
    <source>
        <dbReference type="ARBA" id="ARBA00022840"/>
    </source>
</evidence>
<feature type="region of interest" description="Disordered" evidence="7">
    <location>
        <begin position="248"/>
        <end position="302"/>
    </location>
</feature>
<keyword evidence="2 9" id="KW-0723">Serine/threonine-protein kinase</keyword>
<dbReference type="AlphaFoldDB" id="A0A7W3LTZ4"/>
<dbReference type="Proteomes" id="UP000572680">
    <property type="component" value="Unassembled WGS sequence"/>
</dbReference>
<gene>
    <name evidence="9" type="ORF">HNR61_005940</name>
</gene>
<evidence type="ECO:0000259" key="8">
    <source>
        <dbReference type="PROSITE" id="PS50011"/>
    </source>
</evidence>
<dbReference type="Gene3D" id="3.30.200.20">
    <property type="entry name" value="Phosphorylase Kinase, domain 1"/>
    <property type="match status" value="1"/>
</dbReference>
<keyword evidence="4" id="KW-0547">Nucleotide-binding</keyword>
<dbReference type="PANTHER" id="PTHR43289:SF6">
    <property type="entry name" value="SERINE_THREONINE-PROTEIN KINASE NEKL-3"/>
    <property type="match status" value="1"/>
</dbReference>
<dbReference type="InterPro" id="IPR008271">
    <property type="entry name" value="Ser/Thr_kinase_AS"/>
</dbReference>
<dbReference type="InterPro" id="IPR000719">
    <property type="entry name" value="Prot_kinase_dom"/>
</dbReference>
<dbReference type="PANTHER" id="PTHR43289">
    <property type="entry name" value="MITOGEN-ACTIVATED PROTEIN KINASE KINASE KINASE 20-RELATED"/>
    <property type="match status" value="1"/>
</dbReference>
<feature type="region of interest" description="Disordered" evidence="7">
    <location>
        <begin position="333"/>
        <end position="375"/>
    </location>
</feature>
<dbReference type="EC" id="2.7.11.1" evidence="1"/>
<evidence type="ECO:0000256" key="2">
    <source>
        <dbReference type="ARBA" id="ARBA00022527"/>
    </source>
</evidence>
<dbReference type="GO" id="GO:0005524">
    <property type="term" value="F:ATP binding"/>
    <property type="evidence" value="ECO:0007669"/>
    <property type="project" value="UniProtKB-KW"/>
</dbReference>
<feature type="compositionally biased region" description="Pro residues" evidence="7">
    <location>
        <begin position="258"/>
        <end position="293"/>
    </location>
</feature>
<comment type="caution">
    <text evidence="9">The sequence shown here is derived from an EMBL/GenBank/DDBJ whole genome shotgun (WGS) entry which is preliminary data.</text>
</comment>
<dbReference type="SUPFAM" id="SSF56112">
    <property type="entry name" value="Protein kinase-like (PK-like)"/>
    <property type="match status" value="1"/>
</dbReference>
<evidence type="ECO:0000313" key="9">
    <source>
        <dbReference type="EMBL" id="MBA8954286.1"/>
    </source>
</evidence>
<evidence type="ECO:0000256" key="3">
    <source>
        <dbReference type="ARBA" id="ARBA00022679"/>
    </source>
</evidence>
<sequence length="485" mass="51234">MGTVWRALDRDLDRTVAIKELHLPAGVTAEEAATIFGRIEREARAAARLRHPGIVTVHDRLYGPDGRPWIVMEYVQGGSLADMLAERGRLEVPAVASIGLAILTSLRLAHSAGVVHRDVKPANVLLEGDRVVLTDFGIAAVEGDATLTQSGVLLGTPAFMAPEQVRGLEATPETDLWALGATLYAAVEGRAPFEGAGAGAVLLAIATQPPAPPVQAGPLTPVPTGLLQREPAARLSAQQAHDHLTALARDGRPLPRRTGPPPKPSPALPEPPPMAAAPPPPAGLPPAGPPPQLWPQATRDSAGQRKNVSRFMLVGLSCALVAGVAVGAALWPEGDGSPDRRPGGHVADRPAPSPTGAPTTQQSPEPVSTKAPMDPAKVKRVFTTYMTGLVTHDLKKLKSGNCPESRHRLVGFALNGMYVTDWKLTEPIDIPPDADVVTVDALISLKHPESGRSGGKVHNQWLVERRSNGDHWTCGWLNAKDPNHP</sequence>
<organism evidence="9 10">
    <name type="scientific">Actinomadura namibiensis</name>
    <dbReference type="NCBI Taxonomy" id="182080"/>
    <lineage>
        <taxon>Bacteria</taxon>
        <taxon>Bacillati</taxon>
        <taxon>Actinomycetota</taxon>
        <taxon>Actinomycetes</taxon>
        <taxon>Streptosporangiales</taxon>
        <taxon>Thermomonosporaceae</taxon>
        <taxon>Actinomadura</taxon>
    </lineage>
</organism>
<dbReference type="InterPro" id="IPR011009">
    <property type="entry name" value="Kinase-like_dom_sf"/>
</dbReference>
<dbReference type="EMBL" id="JACJIA010000008">
    <property type="protein sequence ID" value="MBA8954286.1"/>
    <property type="molecule type" value="Genomic_DNA"/>
</dbReference>
<evidence type="ECO:0000313" key="10">
    <source>
        <dbReference type="Proteomes" id="UP000572680"/>
    </source>
</evidence>
<feature type="domain" description="Protein kinase" evidence="8">
    <location>
        <begin position="1"/>
        <end position="244"/>
    </location>
</feature>
<evidence type="ECO:0000256" key="7">
    <source>
        <dbReference type="SAM" id="MobiDB-lite"/>
    </source>
</evidence>
<dbReference type="GO" id="GO:0004674">
    <property type="term" value="F:protein serine/threonine kinase activity"/>
    <property type="evidence" value="ECO:0007669"/>
    <property type="project" value="UniProtKB-KW"/>
</dbReference>
<keyword evidence="10" id="KW-1185">Reference proteome</keyword>
<keyword evidence="5 9" id="KW-0418">Kinase</keyword>